<comment type="caution">
    <text evidence="2">The sequence shown here is derived from an EMBL/GenBank/DDBJ whole genome shotgun (WGS) entry which is preliminary data.</text>
</comment>
<dbReference type="AlphaFoldDB" id="A0A9Q1JZL3"/>
<dbReference type="OrthoDB" id="1939654at2759"/>
<feature type="compositionally biased region" description="Polar residues" evidence="1">
    <location>
        <begin position="194"/>
        <end position="218"/>
    </location>
</feature>
<keyword evidence="3" id="KW-1185">Reference proteome</keyword>
<dbReference type="EMBL" id="JAKOGI010000482">
    <property type="protein sequence ID" value="KAJ8434351.1"/>
    <property type="molecule type" value="Genomic_DNA"/>
</dbReference>
<feature type="region of interest" description="Disordered" evidence="1">
    <location>
        <begin position="135"/>
        <end position="257"/>
    </location>
</feature>
<dbReference type="Proteomes" id="UP001153076">
    <property type="component" value="Unassembled WGS sequence"/>
</dbReference>
<evidence type="ECO:0000256" key="1">
    <source>
        <dbReference type="SAM" id="MobiDB-lite"/>
    </source>
</evidence>
<evidence type="ECO:0008006" key="4">
    <source>
        <dbReference type="Google" id="ProtNLM"/>
    </source>
</evidence>
<sequence length="479" mass="51995">MGRTTKGRRADSNVGKGKVTPVQVAFIVDRYLADNNYSETRSAFRSEASSLISKSSLQEAPKTLLSLAAMLDEYIRLKEQKVILDQEKCYPPYRNPVMASVSMTHSVKVDHANFSTPTISSRPPRKRKIYKDTLQAPHAPKKVSSSLPNNQSLNKGRDPVGQSNNASDGADHTRKQSPRPQSSVPNNAHGGSPIQGSSVAKNLFNKPSQSPTSNSSGPKTPPRAASSQSDKSISPLEEVSSTAKSHHNDNPIETTPTNCTIISSKTIIVSPAKHFSIERNHCTFSSPSKANLKRQTKREHVKGRLDFDGSESDMPICLDNTAVHGDGSSTSESEKEGDIFDLDLPNFDHAFGPDFCLTELLTDFGIDCGTFDYSCPTTSGTSTDEVPKVLCETNNGELEASPDLLEHSSSVTEVFAGDINQKGAIPNSLSRVTDSYAQLRNSTLLSASFDLKDISLLPSRWGINDCGQVNNKMHKNSQP</sequence>
<evidence type="ECO:0000313" key="2">
    <source>
        <dbReference type="EMBL" id="KAJ8434351.1"/>
    </source>
</evidence>
<dbReference type="PANTHER" id="PTHR35117:SF1">
    <property type="entry name" value="MYOSIN-M HEAVY PROTEIN"/>
    <property type="match status" value="1"/>
</dbReference>
<dbReference type="PANTHER" id="PTHR35117">
    <property type="entry name" value="MYOSIN-M HEAVY PROTEIN"/>
    <property type="match status" value="1"/>
</dbReference>
<accession>A0A9Q1JZL3</accession>
<gene>
    <name evidence="2" type="ORF">Cgig2_019978</name>
</gene>
<organism evidence="2 3">
    <name type="scientific">Carnegiea gigantea</name>
    <dbReference type="NCBI Taxonomy" id="171969"/>
    <lineage>
        <taxon>Eukaryota</taxon>
        <taxon>Viridiplantae</taxon>
        <taxon>Streptophyta</taxon>
        <taxon>Embryophyta</taxon>
        <taxon>Tracheophyta</taxon>
        <taxon>Spermatophyta</taxon>
        <taxon>Magnoliopsida</taxon>
        <taxon>eudicotyledons</taxon>
        <taxon>Gunneridae</taxon>
        <taxon>Pentapetalae</taxon>
        <taxon>Caryophyllales</taxon>
        <taxon>Cactineae</taxon>
        <taxon>Cactaceae</taxon>
        <taxon>Cactoideae</taxon>
        <taxon>Echinocereeae</taxon>
        <taxon>Carnegiea</taxon>
    </lineage>
</organism>
<protein>
    <recommendedName>
        <fullName evidence="4">LisH domain-containing protein</fullName>
    </recommendedName>
</protein>
<name>A0A9Q1JZL3_9CARY</name>
<feature type="compositionally biased region" description="Polar residues" evidence="1">
    <location>
        <begin position="143"/>
        <end position="154"/>
    </location>
</feature>
<proteinExistence type="predicted"/>
<reference evidence="2" key="1">
    <citation type="submission" date="2022-04" db="EMBL/GenBank/DDBJ databases">
        <title>Carnegiea gigantea Genome sequencing and assembly v2.</title>
        <authorList>
            <person name="Copetti D."/>
            <person name="Sanderson M.J."/>
            <person name="Burquez A."/>
            <person name="Wojciechowski M.F."/>
        </authorList>
    </citation>
    <scope>NUCLEOTIDE SEQUENCE</scope>
    <source>
        <strain evidence="2">SGP5-SGP5p</strain>
        <tissue evidence="2">Aerial part</tissue>
    </source>
</reference>
<evidence type="ECO:0000313" key="3">
    <source>
        <dbReference type="Proteomes" id="UP001153076"/>
    </source>
</evidence>